<reference evidence="1 2" key="1">
    <citation type="journal article" date="2018" name="Sci. Data">
        <title>The draft genome sequence of cork oak.</title>
        <authorList>
            <person name="Ramos A.M."/>
            <person name="Usie A."/>
            <person name="Barbosa P."/>
            <person name="Barros P.M."/>
            <person name="Capote T."/>
            <person name="Chaves I."/>
            <person name="Simoes F."/>
            <person name="Abreu I."/>
            <person name="Carrasquinho I."/>
            <person name="Faro C."/>
            <person name="Guimaraes J.B."/>
            <person name="Mendonca D."/>
            <person name="Nobrega F."/>
            <person name="Rodrigues L."/>
            <person name="Saibo N.J.M."/>
            <person name="Varela M.C."/>
            <person name="Egas C."/>
            <person name="Matos J."/>
            <person name="Miguel C.M."/>
            <person name="Oliveira M.M."/>
            <person name="Ricardo C.P."/>
            <person name="Goncalves S."/>
        </authorList>
    </citation>
    <scope>NUCLEOTIDE SEQUENCE [LARGE SCALE GENOMIC DNA]</scope>
    <source>
        <strain evidence="2">cv. HL8</strain>
    </source>
</reference>
<evidence type="ECO:0000313" key="2">
    <source>
        <dbReference type="Proteomes" id="UP000237347"/>
    </source>
</evidence>
<evidence type="ECO:0008006" key="3">
    <source>
        <dbReference type="Google" id="ProtNLM"/>
    </source>
</evidence>
<sequence length="182" mass="20807">MVDNDGVTCSSTPSWACANGVCFWCGFNDEKVVAFDVSDEVLAGNRFEYGRTFTVLNELVAMIVFPKNEEEKTCFDIWVFFEFGVKKSWTRLVRIGRFLGLERPLGEGQLVLCDPFTLRLRNLHVDGVKGSLQTRRVRFQSRRVIIPEIAIACSYILQILYSRGNLTVQMQSPSIMIRRKPI</sequence>
<proteinExistence type="predicted"/>
<gene>
    <name evidence="1" type="ORF">CFP56_022389</name>
</gene>
<protein>
    <recommendedName>
        <fullName evidence="3">F-box associated domain-containing protein</fullName>
    </recommendedName>
</protein>
<dbReference type="EMBL" id="PKMF04000350">
    <property type="protein sequence ID" value="KAK7836548.1"/>
    <property type="molecule type" value="Genomic_DNA"/>
</dbReference>
<dbReference type="Proteomes" id="UP000237347">
    <property type="component" value="Unassembled WGS sequence"/>
</dbReference>
<keyword evidence="2" id="KW-1185">Reference proteome</keyword>
<organism evidence="1 2">
    <name type="scientific">Quercus suber</name>
    <name type="common">Cork oak</name>
    <dbReference type="NCBI Taxonomy" id="58331"/>
    <lineage>
        <taxon>Eukaryota</taxon>
        <taxon>Viridiplantae</taxon>
        <taxon>Streptophyta</taxon>
        <taxon>Embryophyta</taxon>
        <taxon>Tracheophyta</taxon>
        <taxon>Spermatophyta</taxon>
        <taxon>Magnoliopsida</taxon>
        <taxon>eudicotyledons</taxon>
        <taxon>Gunneridae</taxon>
        <taxon>Pentapetalae</taxon>
        <taxon>rosids</taxon>
        <taxon>fabids</taxon>
        <taxon>Fagales</taxon>
        <taxon>Fagaceae</taxon>
        <taxon>Quercus</taxon>
    </lineage>
</organism>
<dbReference type="AlphaFoldDB" id="A0AAW0KDC0"/>
<comment type="caution">
    <text evidence="1">The sequence shown here is derived from an EMBL/GenBank/DDBJ whole genome shotgun (WGS) entry which is preliminary data.</text>
</comment>
<accession>A0AAW0KDC0</accession>
<evidence type="ECO:0000313" key="1">
    <source>
        <dbReference type="EMBL" id="KAK7836548.1"/>
    </source>
</evidence>
<name>A0AAW0KDC0_QUESU</name>